<feature type="transmembrane region" description="Helical" evidence="2">
    <location>
        <begin position="132"/>
        <end position="152"/>
    </location>
</feature>
<organism evidence="3 4">
    <name type="scientific">Mucilaginibacter ginsenosidivorans</name>
    <dbReference type="NCBI Taxonomy" id="398053"/>
    <lineage>
        <taxon>Bacteria</taxon>
        <taxon>Pseudomonadati</taxon>
        <taxon>Bacteroidota</taxon>
        <taxon>Sphingobacteriia</taxon>
        <taxon>Sphingobacteriales</taxon>
        <taxon>Sphingobacteriaceae</taxon>
        <taxon>Mucilaginibacter</taxon>
    </lineage>
</organism>
<protein>
    <submittedName>
        <fullName evidence="3">DUF4337 domain-containing protein</fullName>
    </submittedName>
</protein>
<dbReference type="Proteomes" id="UP000321479">
    <property type="component" value="Chromosome"/>
</dbReference>
<accession>A0A5B8UZ27</accession>
<evidence type="ECO:0000256" key="1">
    <source>
        <dbReference type="SAM" id="Coils"/>
    </source>
</evidence>
<keyword evidence="2" id="KW-0472">Membrane</keyword>
<keyword evidence="2" id="KW-0812">Transmembrane</keyword>
<gene>
    <name evidence="3" type="ORF">FRZ54_15900</name>
</gene>
<feature type="coiled-coil region" evidence="1">
    <location>
        <begin position="95"/>
        <end position="129"/>
    </location>
</feature>
<keyword evidence="4" id="KW-1185">Reference proteome</keyword>
<evidence type="ECO:0000313" key="4">
    <source>
        <dbReference type="Proteomes" id="UP000321479"/>
    </source>
</evidence>
<sequence>MEEPEVPTEHLHEHIHEAAHQGHDRWSMRVAISTAFMAAFAAVSSLMAGHQSNEALITQVKASDQWSYYNAKGIKAEVADAVLQLKETNKSDASEAAAAARKEKLKKDQEKIQEEARKLEAESEEHLNKDMLLARAVTFFQIAISISAMSLLSKKKPLWYVSLVLFALGILQFVIGLYPDLFGLLKNL</sequence>
<proteinExistence type="predicted"/>
<dbReference type="AlphaFoldDB" id="A0A5B8UZ27"/>
<name>A0A5B8UZ27_9SPHI</name>
<keyword evidence="2" id="KW-1133">Transmembrane helix</keyword>
<evidence type="ECO:0000256" key="2">
    <source>
        <dbReference type="SAM" id="Phobius"/>
    </source>
</evidence>
<dbReference type="EMBL" id="CP042436">
    <property type="protein sequence ID" value="QEC63995.1"/>
    <property type="molecule type" value="Genomic_DNA"/>
</dbReference>
<dbReference type="InterPro" id="IPR025570">
    <property type="entry name" value="DUF4337"/>
</dbReference>
<reference evidence="3 4" key="1">
    <citation type="journal article" date="2017" name="Curr. Microbiol.">
        <title>Mucilaginibacter ginsenosidivorans sp. nov., Isolated from Soil of Ginseng Field.</title>
        <authorList>
            <person name="Kim M.M."/>
            <person name="Siddiqi M.Z."/>
            <person name="Im W.T."/>
        </authorList>
    </citation>
    <scope>NUCLEOTIDE SEQUENCE [LARGE SCALE GENOMIC DNA]</scope>
    <source>
        <strain evidence="3 4">Gsoil 3017</strain>
    </source>
</reference>
<dbReference type="Pfam" id="PF14235">
    <property type="entry name" value="DUF4337"/>
    <property type="match status" value="1"/>
</dbReference>
<dbReference type="KEGG" id="mgin:FRZ54_15900"/>
<feature type="transmembrane region" description="Helical" evidence="2">
    <location>
        <begin position="30"/>
        <end position="49"/>
    </location>
</feature>
<dbReference type="RefSeq" id="WP_147032568.1">
    <property type="nucleotide sequence ID" value="NZ_CP042436.1"/>
</dbReference>
<feature type="transmembrane region" description="Helical" evidence="2">
    <location>
        <begin position="158"/>
        <end position="178"/>
    </location>
</feature>
<keyword evidence="1" id="KW-0175">Coiled coil</keyword>
<dbReference type="OrthoDB" id="9806096at2"/>
<evidence type="ECO:0000313" key="3">
    <source>
        <dbReference type="EMBL" id="QEC63995.1"/>
    </source>
</evidence>